<keyword evidence="2" id="KW-1185">Reference proteome</keyword>
<dbReference type="EMBL" id="BOPH01000038">
    <property type="protein sequence ID" value="GIJ68220.1"/>
    <property type="molecule type" value="Genomic_DNA"/>
</dbReference>
<organism evidence="1 2">
    <name type="scientific">Virgisporangium ochraceum</name>
    <dbReference type="NCBI Taxonomy" id="65505"/>
    <lineage>
        <taxon>Bacteria</taxon>
        <taxon>Bacillati</taxon>
        <taxon>Actinomycetota</taxon>
        <taxon>Actinomycetes</taxon>
        <taxon>Micromonosporales</taxon>
        <taxon>Micromonosporaceae</taxon>
        <taxon>Virgisporangium</taxon>
    </lineage>
</organism>
<dbReference type="Proteomes" id="UP000635606">
    <property type="component" value="Unassembled WGS sequence"/>
</dbReference>
<gene>
    <name evidence="1" type="ORF">Voc01_031370</name>
</gene>
<protein>
    <submittedName>
        <fullName evidence="1">Uncharacterized protein</fullName>
    </submittedName>
</protein>
<reference evidence="1" key="1">
    <citation type="submission" date="2021-01" db="EMBL/GenBank/DDBJ databases">
        <title>Whole genome shotgun sequence of Virgisporangium ochraceum NBRC 16418.</title>
        <authorList>
            <person name="Komaki H."/>
            <person name="Tamura T."/>
        </authorList>
    </citation>
    <scope>NUCLEOTIDE SEQUENCE</scope>
    <source>
        <strain evidence="1">NBRC 16418</strain>
    </source>
</reference>
<evidence type="ECO:0000313" key="1">
    <source>
        <dbReference type="EMBL" id="GIJ68220.1"/>
    </source>
</evidence>
<name>A0A8J3ZTP1_9ACTN</name>
<dbReference type="AlphaFoldDB" id="A0A8J3ZTP1"/>
<proteinExistence type="predicted"/>
<evidence type="ECO:0000313" key="2">
    <source>
        <dbReference type="Proteomes" id="UP000635606"/>
    </source>
</evidence>
<accession>A0A8J3ZTP1</accession>
<dbReference type="RefSeq" id="WP_203928170.1">
    <property type="nucleotide sequence ID" value="NZ_BOPH01000038.1"/>
</dbReference>
<sequence length="77" mass="7056">MSDTQTRGGFAGDPAEALSVAGSSGCCGNPPQNTSITLPDAAGSPCCGTPAEAQASGSCCGATAKADAVASGAGCCG</sequence>
<comment type="caution">
    <text evidence="1">The sequence shown here is derived from an EMBL/GenBank/DDBJ whole genome shotgun (WGS) entry which is preliminary data.</text>
</comment>